<evidence type="ECO:0000256" key="1">
    <source>
        <dbReference type="SAM" id="Phobius"/>
    </source>
</evidence>
<keyword evidence="1" id="KW-0812">Transmembrane</keyword>
<dbReference type="STRING" id="1121922.GCA_000428905_02957"/>
<evidence type="ECO:0000313" key="2">
    <source>
        <dbReference type="EMBL" id="GAC27263.1"/>
    </source>
</evidence>
<reference evidence="3" key="1">
    <citation type="journal article" date="2014" name="Environ. Microbiol.">
        <title>Comparative genomics of the marine bacterial genus Glaciecola reveals the high degree of genomic diversity and genomic characteristic for cold adaptation.</title>
        <authorList>
            <person name="Qin Q.L."/>
            <person name="Xie B.B."/>
            <person name="Yu Y."/>
            <person name="Shu Y.L."/>
            <person name="Rong J.C."/>
            <person name="Zhang Y.J."/>
            <person name="Zhao D.L."/>
            <person name="Chen X.L."/>
            <person name="Zhang X.Y."/>
            <person name="Chen B."/>
            <person name="Zhou B.C."/>
            <person name="Zhang Y.Z."/>
        </authorList>
    </citation>
    <scope>NUCLEOTIDE SEQUENCE [LARGE SCALE GENOMIC DNA]</scope>
    <source>
        <strain evidence="3">ACAM 615</strain>
    </source>
</reference>
<feature type="transmembrane region" description="Helical" evidence="1">
    <location>
        <begin position="23"/>
        <end position="47"/>
    </location>
</feature>
<evidence type="ECO:0000313" key="3">
    <source>
        <dbReference type="Proteomes" id="UP000006251"/>
    </source>
</evidence>
<organism evidence="2 3">
    <name type="scientific">Brumicola pallidula DSM 14239 = ACAM 615</name>
    <dbReference type="NCBI Taxonomy" id="1121922"/>
    <lineage>
        <taxon>Bacteria</taxon>
        <taxon>Pseudomonadati</taxon>
        <taxon>Pseudomonadota</taxon>
        <taxon>Gammaproteobacteria</taxon>
        <taxon>Alteromonadales</taxon>
        <taxon>Alteromonadaceae</taxon>
        <taxon>Brumicola</taxon>
    </lineage>
</organism>
<gene>
    <name evidence="2" type="ORF">GPAL_0383</name>
</gene>
<comment type="caution">
    <text evidence="2">The sequence shown here is derived from an EMBL/GenBank/DDBJ whole genome shotgun (WGS) entry which is preliminary data.</text>
</comment>
<dbReference type="EMBL" id="BAEQ01000009">
    <property type="protein sequence ID" value="GAC27263.1"/>
    <property type="molecule type" value="Genomic_DNA"/>
</dbReference>
<proteinExistence type="predicted"/>
<keyword evidence="1" id="KW-0472">Membrane</keyword>
<accession>K6ZEA0</accession>
<protein>
    <submittedName>
        <fullName evidence="2">Uncharacterized protein</fullName>
    </submittedName>
</protein>
<name>K6ZEA0_9ALTE</name>
<sequence>MVLDGETLREIAMSYNSYSDYGVIGLVIAGGFFLLISFALSVFSITVDNKAKDGLSEKALEK</sequence>
<dbReference type="Proteomes" id="UP000006251">
    <property type="component" value="Unassembled WGS sequence"/>
</dbReference>
<keyword evidence="1" id="KW-1133">Transmembrane helix</keyword>
<dbReference type="AlphaFoldDB" id="K6ZEA0"/>
<keyword evidence="3" id="KW-1185">Reference proteome</keyword>